<feature type="signal peptide" evidence="1">
    <location>
        <begin position="1"/>
        <end position="18"/>
    </location>
</feature>
<evidence type="ECO:0000256" key="1">
    <source>
        <dbReference type="SAM" id="SignalP"/>
    </source>
</evidence>
<dbReference type="Pfam" id="PF02098">
    <property type="entry name" value="His_binding"/>
    <property type="match status" value="1"/>
</dbReference>
<reference evidence="2" key="1">
    <citation type="submission" date="2012-12" db="EMBL/GenBank/DDBJ databases">
        <title>Identification and characterization of a phenylalanine ammonia-lyase gene family in Isatis indigotica Fort.</title>
        <authorList>
            <person name="Liu Q."/>
            <person name="Chen J."/>
            <person name="Zhou X."/>
            <person name="Di P."/>
            <person name="Xiao Y."/>
            <person name="Xuan H."/>
            <person name="Zhang L."/>
            <person name="Chen W."/>
        </authorList>
    </citation>
    <scope>NUCLEOTIDE SEQUENCE</scope>
    <source>
        <tissue evidence="2">Salivary gland</tissue>
    </source>
</reference>
<dbReference type="Gene3D" id="2.40.128.20">
    <property type="match status" value="1"/>
</dbReference>
<protein>
    <submittedName>
        <fullName evidence="2">Putative salivary lipocalin</fullName>
    </submittedName>
</protein>
<proteinExistence type="evidence at transcript level"/>
<name>A0A0K8RGI2_IXORI</name>
<dbReference type="GO" id="GO:0030682">
    <property type="term" value="P:symbiont-mediated perturbation of host defenses"/>
    <property type="evidence" value="ECO:0007669"/>
    <property type="project" value="InterPro"/>
</dbReference>
<dbReference type="InterPro" id="IPR012674">
    <property type="entry name" value="Calycin"/>
</dbReference>
<dbReference type="GO" id="GO:0043176">
    <property type="term" value="F:amine binding"/>
    <property type="evidence" value="ECO:0007669"/>
    <property type="project" value="InterPro"/>
</dbReference>
<organism evidence="2">
    <name type="scientific">Ixodes ricinus</name>
    <name type="common">Common tick</name>
    <name type="synonym">Acarus ricinus</name>
    <dbReference type="NCBI Taxonomy" id="34613"/>
    <lineage>
        <taxon>Eukaryota</taxon>
        <taxon>Metazoa</taxon>
        <taxon>Ecdysozoa</taxon>
        <taxon>Arthropoda</taxon>
        <taxon>Chelicerata</taxon>
        <taxon>Arachnida</taxon>
        <taxon>Acari</taxon>
        <taxon>Parasitiformes</taxon>
        <taxon>Ixodida</taxon>
        <taxon>Ixodoidea</taxon>
        <taxon>Ixodidae</taxon>
        <taxon>Ixodinae</taxon>
        <taxon>Ixodes</taxon>
    </lineage>
</organism>
<keyword evidence="1" id="KW-0732">Signal</keyword>
<dbReference type="InterPro" id="IPR002970">
    <property type="entry name" value="Tick_his-bd"/>
</dbReference>
<accession>A0A0K8RGI2</accession>
<dbReference type="SUPFAM" id="SSF50814">
    <property type="entry name" value="Lipocalins"/>
    <property type="match status" value="1"/>
</dbReference>
<feature type="chain" id="PRO_5005517444" evidence="1">
    <location>
        <begin position="19"/>
        <end position="200"/>
    </location>
</feature>
<dbReference type="EMBL" id="GADI01003632">
    <property type="protein sequence ID" value="JAA70176.1"/>
    <property type="molecule type" value="mRNA"/>
</dbReference>
<evidence type="ECO:0000313" key="2">
    <source>
        <dbReference type="EMBL" id="JAA70176.1"/>
    </source>
</evidence>
<dbReference type="AlphaFoldDB" id="A0A0K8RGI2"/>
<sequence>MFSRLPFSLLVFSAVAHSQFVERRPELGQFQDYEQCYPLRGTWYMTYRTHEHDSFFGGTAKCVRGHQVGPYENYTTTIRVRHSPNVELDTRLHIKASEGYTHRNVYTMAPEQDPSKHEEFPMVYVDCSSCWVMRHPYISNRACSVVKKDDHLGKNNLVCDFVYAVLCGSQKYVVSDTNCPRLNTLSRSVFFSTPASSGAP</sequence>